<gene>
    <name evidence="1" type="ORF">N8M53_12010</name>
</gene>
<dbReference type="RefSeq" id="WP_077774029.1">
    <property type="nucleotide sequence ID" value="NZ_CP114588.1"/>
</dbReference>
<protein>
    <submittedName>
        <fullName evidence="1">Uncharacterized protein</fullName>
    </submittedName>
</protein>
<dbReference type="Proteomes" id="UP001164748">
    <property type="component" value="Chromosome"/>
</dbReference>
<evidence type="ECO:0000313" key="2">
    <source>
        <dbReference type="Proteomes" id="UP001164748"/>
    </source>
</evidence>
<proteinExistence type="predicted"/>
<organism evidence="1 2">
    <name type="scientific">Salinivibrio kushneri</name>
    <dbReference type="NCBI Taxonomy" id="1908198"/>
    <lineage>
        <taxon>Bacteria</taxon>
        <taxon>Pseudomonadati</taxon>
        <taxon>Pseudomonadota</taxon>
        <taxon>Gammaproteobacteria</taxon>
        <taxon>Vibrionales</taxon>
        <taxon>Vibrionaceae</taxon>
        <taxon>Salinivibrio</taxon>
    </lineage>
</organism>
<name>A0AA47LR62_9GAMM</name>
<reference evidence="1" key="1">
    <citation type="submission" date="2022-09" db="EMBL/GenBank/DDBJ databases">
        <authorList>
            <person name="Li Z.-J."/>
        </authorList>
    </citation>
    <scope>NUCLEOTIDE SEQUENCE</scope>
    <source>
        <strain evidence="1">TGB11</strain>
    </source>
</reference>
<evidence type="ECO:0000313" key="1">
    <source>
        <dbReference type="EMBL" id="WBA08504.1"/>
    </source>
</evidence>
<sequence>MLEIDEQYLVNEILSELVSNAAEIDLAEFTWNSPEAMEACRIIQHELPKIGLSDPQLEAVEACFQAISALFMKAGADCAVDYLAPSVALAVKRVRLSEKQRDSGRHNANQYRQKCIEIAKDTWEKHPQATSASLANKINAAFVLNGKKAPTEKTIRNWFSEEGKNFQPKVKSKRNLAYELVIKNP</sequence>
<dbReference type="EMBL" id="CP114588">
    <property type="protein sequence ID" value="WBA08504.1"/>
    <property type="molecule type" value="Genomic_DNA"/>
</dbReference>
<accession>A0AA47LR62</accession>
<dbReference type="AlphaFoldDB" id="A0AA47LR62"/>